<dbReference type="SUPFAM" id="SSF52922">
    <property type="entry name" value="TK C-terminal domain-like"/>
    <property type="match status" value="1"/>
</dbReference>
<evidence type="ECO:0000256" key="2">
    <source>
        <dbReference type="ARBA" id="ARBA00007131"/>
    </source>
</evidence>
<dbReference type="SMART" id="SM00861">
    <property type="entry name" value="Transket_pyr"/>
    <property type="match status" value="1"/>
</dbReference>
<dbReference type="PANTHER" id="PTHR43825">
    <property type="entry name" value="PYRUVATE DEHYDROGENASE E1 COMPONENT"/>
    <property type="match status" value="1"/>
</dbReference>
<organism evidence="5 6">
    <name type="scientific">Anaeromicrobium sediminis</name>
    <dbReference type="NCBI Taxonomy" id="1478221"/>
    <lineage>
        <taxon>Bacteria</taxon>
        <taxon>Bacillati</taxon>
        <taxon>Bacillota</taxon>
        <taxon>Clostridia</taxon>
        <taxon>Peptostreptococcales</taxon>
        <taxon>Thermotaleaceae</taxon>
        <taxon>Anaeromicrobium</taxon>
    </lineage>
</organism>
<keyword evidence="3" id="KW-0786">Thiamine pyrophosphate</keyword>
<dbReference type="Gene3D" id="3.40.50.970">
    <property type="match status" value="1"/>
</dbReference>
<proteinExistence type="inferred from homology"/>
<evidence type="ECO:0000256" key="3">
    <source>
        <dbReference type="ARBA" id="ARBA00023052"/>
    </source>
</evidence>
<dbReference type="InterPro" id="IPR033248">
    <property type="entry name" value="Transketolase_C"/>
</dbReference>
<keyword evidence="6" id="KW-1185">Reference proteome</keyword>
<comment type="caution">
    <text evidence="5">The sequence shown here is derived from an EMBL/GenBank/DDBJ whole genome shotgun (WGS) entry which is preliminary data.</text>
</comment>
<dbReference type="Pfam" id="PF02779">
    <property type="entry name" value="Transket_pyr"/>
    <property type="match status" value="1"/>
</dbReference>
<dbReference type="Gene3D" id="3.40.50.920">
    <property type="match status" value="1"/>
</dbReference>
<dbReference type="Pfam" id="PF02780">
    <property type="entry name" value="Transketolase_C"/>
    <property type="match status" value="1"/>
</dbReference>
<evidence type="ECO:0000313" key="6">
    <source>
        <dbReference type="Proteomes" id="UP000216024"/>
    </source>
</evidence>
<dbReference type="AlphaFoldDB" id="A0A267MN51"/>
<comment type="similarity">
    <text evidence="2">Belongs to the transketolase family.</text>
</comment>
<dbReference type="Proteomes" id="UP000216024">
    <property type="component" value="Unassembled WGS sequence"/>
</dbReference>
<evidence type="ECO:0000256" key="1">
    <source>
        <dbReference type="ARBA" id="ARBA00001964"/>
    </source>
</evidence>
<gene>
    <name evidence="5" type="ORF">CCE28_00955</name>
</gene>
<dbReference type="RefSeq" id="WP_095130058.1">
    <property type="nucleotide sequence ID" value="NZ_NIBG01000001.1"/>
</dbReference>
<dbReference type="InterPro" id="IPR009014">
    <property type="entry name" value="Transketo_C/PFOR_II"/>
</dbReference>
<evidence type="ECO:0000313" key="5">
    <source>
        <dbReference type="EMBL" id="PAB61031.1"/>
    </source>
</evidence>
<feature type="domain" description="Transketolase-like pyrimidine-binding" evidence="4">
    <location>
        <begin position="2"/>
        <end position="167"/>
    </location>
</feature>
<reference evidence="5 6" key="1">
    <citation type="submission" date="2017-06" db="EMBL/GenBank/DDBJ databases">
        <title>Draft genome sequence of anaerobic fermentative bacterium Anaeromicrobium sediminis DY2726D isolated from West Pacific Ocean sediments.</title>
        <authorList>
            <person name="Zeng X."/>
        </authorList>
    </citation>
    <scope>NUCLEOTIDE SEQUENCE [LARGE SCALE GENOMIC DNA]</scope>
    <source>
        <strain evidence="5 6">DY2726D</strain>
    </source>
</reference>
<comment type="cofactor">
    <cofactor evidence="1">
        <name>thiamine diphosphate</name>
        <dbReference type="ChEBI" id="CHEBI:58937"/>
    </cofactor>
</comment>
<dbReference type="SUPFAM" id="SSF52518">
    <property type="entry name" value="Thiamin diphosphate-binding fold (THDP-binding)"/>
    <property type="match status" value="1"/>
</dbReference>
<dbReference type="InterPro" id="IPR051157">
    <property type="entry name" value="PDH/Transketolase"/>
</dbReference>
<name>A0A267MN51_9FIRM</name>
<dbReference type="InterPro" id="IPR005475">
    <property type="entry name" value="Transketolase-like_Pyr-bd"/>
</dbReference>
<sequence length="311" mass="34418">MRAPRDVYGEVLFELGEKYENIIVLNSDLAKATKTTLFEKKFPQRHFNLGICEQNMMSIGGGLSSEGFIPIASTFAIFATGRAYDQIRQSIAYPKNNVKIIATHPGLAVGLDGATHQALEDINIMRGLPNMTVLAPSDEVETKKLIEKAIEYDGPTYIRVGRAEIPQLFNSNTKFQIGKGNVLREGSDITILSHGIMLYHSLEVAKRLLQKNISVEVISMASIKPIDKELILKSSKKTNCVVTIEDHSIYGGLGSAVAEVLIQKNPVPQEIIGVSDIFGESGTPNELFEKYGLDINSLEKRILDFYHSNKY</sequence>
<dbReference type="PANTHER" id="PTHR43825:SF1">
    <property type="entry name" value="TRANSKETOLASE-LIKE PYRIMIDINE-BINDING DOMAIN-CONTAINING PROTEIN"/>
    <property type="match status" value="1"/>
</dbReference>
<dbReference type="InterPro" id="IPR029061">
    <property type="entry name" value="THDP-binding"/>
</dbReference>
<dbReference type="OrthoDB" id="8732661at2"/>
<dbReference type="CDD" id="cd07033">
    <property type="entry name" value="TPP_PYR_DXS_TK_like"/>
    <property type="match status" value="1"/>
</dbReference>
<accession>A0A267MN51</accession>
<dbReference type="EMBL" id="NIBG01000001">
    <property type="protein sequence ID" value="PAB61031.1"/>
    <property type="molecule type" value="Genomic_DNA"/>
</dbReference>
<dbReference type="FunFam" id="3.40.50.970:FF:000129">
    <property type="entry name" value="Transketolase"/>
    <property type="match status" value="1"/>
</dbReference>
<protein>
    <submittedName>
        <fullName evidence="5">Transketolase</fullName>
    </submittedName>
</protein>
<evidence type="ECO:0000259" key="4">
    <source>
        <dbReference type="SMART" id="SM00861"/>
    </source>
</evidence>